<protein>
    <submittedName>
        <fullName evidence="1">Erythromycin esterase family protein</fullName>
        <ecNumber evidence="1">3.1.1.-</ecNumber>
    </submittedName>
</protein>
<evidence type="ECO:0000313" key="1">
    <source>
        <dbReference type="EMBL" id="MFD0901481.1"/>
    </source>
</evidence>
<name>A0ABW3EM95_9ACTN</name>
<dbReference type="CDD" id="cd14728">
    <property type="entry name" value="Ere-like"/>
    <property type="match status" value="1"/>
</dbReference>
<dbReference type="Gene3D" id="1.20.1440.30">
    <property type="entry name" value="Biosynthetic Protein domain"/>
    <property type="match status" value="1"/>
</dbReference>
<dbReference type="Gene3D" id="3.30.1870.10">
    <property type="entry name" value="EreA-like, domain 2"/>
    <property type="match status" value="1"/>
</dbReference>
<dbReference type="GO" id="GO:0016787">
    <property type="term" value="F:hydrolase activity"/>
    <property type="evidence" value="ECO:0007669"/>
    <property type="project" value="UniProtKB-KW"/>
</dbReference>
<organism evidence="1 2">
    <name type="scientific">Actinomadura sediminis</name>
    <dbReference type="NCBI Taxonomy" id="1038904"/>
    <lineage>
        <taxon>Bacteria</taxon>
        <taxon>Bacillati</taxon>
        <taxon>Actinomycetota</taxon>
        <taxon>Actinomycetes</taxon>
        <taxon>Streptosporangiales</taxon>
        <taxon>Thermomonosporaceae</taxon>
        <taxon>Actinomadura</taxon>
    </lineage>
</organism>
<evidence type="ECO:0000313" key="2">
    <source>
        <dbReference type="Proteomes" id="UP001596972"/>
    </source>
</evidence>
<sequence length="403" mass="43419">MSVRDIGLHFGDDLAELGSALDRLLDGFRPAPALLGLGEPAHDMAEFPRLRNQVLRHLVEHHGYRSITVESDHLAGTAVDDYVTGGVGDLDDVLASGFTHEFGTLPGNRELLEWLREHNARAAPEDRVRFYGFDGPFEITGAPSPRAALTAAHAYLAEHLPRVPYDAGDLDVLLGDDAAWTHPEVMMDPAHSIGDTGEARRLRLLADDVLSVYEFEAPTLIGATSEVAYFRAHAHARTARSVLRYHAALASTSPARLPTLLGLRDALMAEHLRAIVAAEERRGPCLVFAHNAHLQRARSHMPWWGVSEGLHWWSAGALTAASDLGGRYRLIASEYGGDGDAADSLQGLLARAVPGRAFFPAAPLADALADARGLRVPSRPGNIPLEVAELRGADAVAFVRVAG</sequence>
<accession>A0ABW3EM95</accession>
<dbReference type="Proteomes" id="UP001596972">
    <property type="component" value="Unassembled WGS sequence"/>
</dbReference>
<comment type="caution">
    <text evidence="1">The sequence shown here is derived from an EMBL/GenBank/DDBJ whole genome shotgun (WGS) entry which is preliminary data.</text>
</comment>
<dbReference type="EC" id="3.1.1.-" evidence="1"/>
<dbReference type="InterPro" id="IPR007815">
    <property type="entry name" value="Emycin_Estase"/>
</dbReference>
<keyword evidence="1" id="KW-0378">Hydrolase</keyword>
<dbReference type="RefSeq" id="WP_378298695.1">
    <property type="nucleotide sequence ID" value="NZ_JBHTJA010000021.1"/>
</dbReference>
<dbReference type="Gene3D" id="3.40.1660.10">
    <property type="entry name" value="EreA-like (biosynthetic domain)"/>
    <property type="match status" value="1"/>
</dbReference>
<proteinExistence type="predicted"/>
<dbReference type="PANTHER" id="PTHR31299">
    <property type="entry name" value="ESTERASE, PUTATIVE (AFU_ORTHOLOGUE AFUA_1G05850)-RELATED"/>
    <property type="match status" value="1"/>
</dbReference>
<gene>
    <name evidence="1" type="ORF">ACFQ11_13860</name>
</gene>
<dbReference type="Pfam" id="PF05139">
    <property type="entry name" value="Erythro_esteras"/>
    <property type="match status" value="1"/>
</dbReference>
<dbReference type="InterPro" id="IPR052036">
    <property type="entry name" value="Hydrolase/PRTase-associated"/>
</dbReference>
<dbReference type="SUPFAM" id="SSF159501">
    <property type="entry name" value="EreA/ChaN-like"/>
    <property type="match status" value="1"/>
</dbReference>
<dbReference type="EMBL" id="JBHTJA010000021">
    <property type="protein sequence ID" value="MFD0901481.1"/>
    <property type="molecule type" value="Genomic_DNA"/>
</dbReference>
<reference evidence="2" key="1">
    <citation type="journal article" date="2019" name="Int. J. Syst. Evol. Microbiol.">
        <title>The Global Catalogue of Microorganisms (GCM) 10K type strain sequencing project: providing services to taxonomists for standard genome sequencing and annotation.</title>
        <authorList>
            <consortium name="The Broad Institute Genomics Platform"/>
            <consortium name="The Broad Institute Genome Sequencing Center for Infectious Disease"/>
            <person name="Wu L."/>
            <person name="Ma J."/>
        </authorList>
    </citation>
    <scope>NUCLEOTIDE SEQUENCE [LARGE SCALE GENOMIC DNA]</scope>
    <source>
        <strain evidence="2">JCM 31202</strain>
    </source>
</reference>
<dbReference type="PANTHER" id="PTHR31299:SF0">
    <property type="entry name" value="ESTERASE, PUTATIVE (AFU_ORTHOLOGUE AFUA_1G05850)-RELATED"/>
    <property type="match status" value="1"/>
</dbReference>
<keyword evidence="2" id="KW-1185">Reference proteome</keyword>